<dbReference type="Proteomes" id="UP000002350">
    <property type="component" value="Chromosome"/>
</dbReference>
<evidence type="ECO:0000313" key="1">
    <source>
        <dbReference type="EMBL" id="BAJ03756.1"/>
    </source>
</evidence>
<protein>
    <submittedName>
        <fullName evidence="1">Uncharacterized protein</fullName>
    </submittedName>
</protein>
<accession>D4ZCL1</accession>
<dbReference type="EMBL" id="AP011177">
    <property type="protein sequence ID" value="BAJ03756.1"/>
    <property type="molecule type" value="Genomic_DNA"/>
</dbReference>
<proteinExistence type="predicted"/>
<evidence type="ECO:0000313" key="2">
    <source>
        <dbReference type="Proteomes" id="UP000002350"/>
    </source>
</evidence>
<dbReference type="RefSeq" id="WP_013053049.1">
    <property type="nucleotide sequence ID" value="NC_014012.1"/>
</dbReference>
<reference evidence="2" key="1">
    <citation type="journal article" date="2010" name="Mol. Biosyst.">
        <title>Complete genome sequence and comparative analysis of Shewanella violacea, a psychrophilic and piezophilic bacterium from deep sea floor sediments.</title>
        <authorList>
            <person name="Aono E."/>
            <person name="Baba T."/>
            <person name="Ara T."/>
            <person name="Nishi T."/>
            <person name="Nakamichi T."/>
            <person name="Inamoto E."/>
            <person name="Toyonaga H."/>
            <person name="Hasegawa M."/>
            <person name="Takai Y."/>
            <person name="Okumura Y."/>
            <person name="Baba M."/>
            <person name="Tomita M."/>
            <person name="Kato C."/>
            <person name="Oshima T."/>
            <person name="Nakasone K."/>
            <person name="Mori H."/>
        </authorList>
    </citation>
    <scope>NUCLEOTIDE SEQUENCE [LARGE SCALE GENOMIC DNA]</scope>
    <source>
        <strain evidence="2">JCM 10179 / CIP 106290 / LMG 19151 / DSS12</strain>
    </source>
</reference>
<sequence length="153" mass="17784">MYPVFDYEDEQVKVSANISIIYGKSVELSEVFINKYDHDIIIENVSRDFYCDKNYIINISNPKVYERRRSIDGVTLISSSSMFSYKIPLDFTLFDKKVTLDDKGITELSLCKYTASYRLSDSKDGKTMSFSVEKRFDAFPRINLSDYGAFDFK</sequence>
<organism evidence="1 2">
    <name type="scientific">Shewanella violacea (strain JCM 10179 / CIP 106290 / LMG 19151 / DSS12)</name>
    <dbReference type="NCBI Taxonomy" id="637905"/>
    <lineage>
        <taxon>Bacteria</taxon>
        <taxon>Pseudomonadati</taxon>
        <taxon>Pseudomonadota</taxon>
        <taxon>Gammaproteobacteria</taxon>
        <taxon>Alteromonadales</taxon>
        <taxon>Shewanellaceae</taxon>
        <taxon>Shewanella</taxon>
    </lineage>
</organism>
<gene>
    <name evidence="1" type="ordered locus">SVI_3785</name>
</gene>
<name>D4ZCL1_SHEVD</name>
<keyword evidence="2" id="KW-1185">Reference proteome</keyword>
<dbReference type="HOGENOM" id="CLU_1712040_0_0_6"/>
<dbReference type="AlphaFoldDB" id="D4ZCL1"/>
<dbReference type="KEGG" id="svo:SVI_3785"/>